<accession>A0A0B3Y9X4</accession>
<dbReference type="EMBL" id="JWLW01000013">
    <property type="protein sequence ID" value="KHT53738.1"/>
    <property type="molecule type" value="Genomic_DNA"/>
</dbReference>
<evidence type="ECO:0000313" key="3">
    <source>
        <dbReference type="EMBL" id="KHT53738.1"/>
    </source>
</evidence>
<reference evidence="3 4" key="1">
    <citation type="submission" date="2014-12" db="EMBL/GenBank/DDBJ databases">
        <title>Genome sequencing of Alteromonas marina AD001.</title>
        <authorList>
            <person name="Adrian T.G.S."/>
            <person name="Chan K.G."/>
        </authorList>
    </citation>
    <scope>NUCLEOTIDE SEQUENCE [LARGE SCALE GENOMIC DNA]</scope>
    <source>
        <strain evidence="3 4">AD001</strain>
    </source>
</reference>
<feature type="domain" description="DUF6980" evidence="2">
    <location>
        <begin position="1"/>
        <end position="93"/>
    </location>
</feature>
<keyword evidence="4" id="KW-1185">Reference proteome</keyword>
<sequence length="94" mass="10843">MELAIKFDCNHHKDEYECPDTLISYNPKFDEYGIIIHDGGTATSGISYCPWCGSELPKSKRDLWFDTLEALGFDDPSEQDIPKQFQGSDWYRNT</sequence>
<dbReference type="AlphaFoldDB" id="A0A0B3Y9X4"/>
<organism evidence="3 4">
    <name type="scientific">Alteromonas marina</name>
    <dbReference type="NCBI Taxonomy" id="203795"/>
    <lineage>
        <taxon>Bacteria</taxon>
        <taxon>Pseudomonadati</taxon>
        <taxon>Pseudomonadota</taxon>
        <taxon>Gammaproteobacteria</taxon>
        <taxon>Alteromonadales</taxon>
        <taxon>Alteromonadaceae</taxon>
        <taxon>Alteromonas/Salinimonas group</taxon>
        <taxon>Alteromonas</taxon>
    </lineage>
</organism>
<feature type="compositionally biased region" description="Polar residues" evidence="1">
    <location>
        <begin position="85"/>
        <end position="94"/>
    </location>
</feature>
<dbReference type="Proteomes" id="UP000031197">
    <property type="component" value="Unassembled WGS sequence"/>
</dbReference>
<evidence type="ECO:0000259" key="2">
    <source>
        <dbReference type="Pfam" id="PF22400"/>
    </source>
</evidence>
<protein>
    <recommendedName>
        <fullName evidence="2">DUF6980 domain-containing protein</fullName>
    </recommendedName>
</protein>
<dbReference type="Pfam" id="PF22400">
    <property type="entry name" value="DUF6980"/>
    <property type="match status" value="1"/>
</dbReference>
<evidence type="ECO:0000256" key="1">
    <source>
        <dbReference type="SAM" id="MobiDB-lite"/>
    </source>
</evidence>
<feature type="region of interest" description="Disordered" evidence="1">
    <location>
        <begin position="75"/>
        <end position="94"/>
    </location>
</feature>
<evidence type="ECO:0000313" key="4">
    <source>
        <dbReference type="Proteomes" id="UP000031197"/>
    </source>
</evidence>
<dbReference type="InterPro" id="IPR053918">
    <property type="entry name" value="DUF6980"/>
</dbReference>
<proteinExistence type="predicted"/>
<dbReference type="OrthoDB" id="4206464at2"/>
<gene>
    <name evidence="3" type="ORF">RJ41_08605</name>
</gene>
<name>A0A0B3Y9X4_9ALTE</name>
<comment type="caution">
    <text evidence="3">The sequence shown here is derived from an EMBL/GenBank/DDBJ whole genome shotgun (WGS) entry which is preliminary data.</text>
</comment>